<evidence type="ECO:0000313" key="3">
    <source>
        <dbReference type="Proteomes" id="UP001246372"/>
    </source>
</evidence>
<dbReference type="RefSeq" id="WP_315653314.1">
    <property type="nucleotide sequence ID" value="NZ_JAVXZY010000017.1"/>
</dbReference>
<evidence type="ECO:0000313" key="2">
    <source>
        <dbReference type="EMBL" id="MDT9002417.1"/>
    </source>
</evidence>
<gene>
    <name evidence="2" type="ORF">RQP53_24260</name>
</gene>
<sequence length="90" mass="10144">MRAPLLTCFAMAISACMFSTALAQDLAGHWLLEVQDSKQKTRIRLSVRFTETPAPSCLALGNDKGELQWRSVTVEHRSMVDDRFFPASER</sequence>
<evidence type="ECO:0008006" key="4">
    <source>
        <dbReference type="Google" id="ProtNLM"/>
    </source>
</evidence>
<dbReference type="Proteomes" id="UP001246372">
    <property type="component" value="Unassembled WGS sequence"/>
</dbReference>
<feature type="chain" id="PRO_5045804142" description="Protease inhibitor Inh" evidence="1">
    <location>
        <begin position="24"/>
        <end position="90"/>
    </location>
</feature>
<dbReference type="EMBL" id="JAVXZY010000017">
    <property type="protein sequence ID" value="MDT9002417.1"/>
    <property type="molecule type" value="Genomic_DNA"/>
</dbReference>
<dbReference type="PROSITE" id="PS51257">
    <property type="entry name" value="PROKAR_LIPOPROTEIN"/>
    <property type="match status" value="1"/>
</dbReference>
<feature type="signal peptide" evidence="1">
    <location>
        <begin position="1"/>
        <end position="23"/>
    </location>
</feature>
<organism evidence="2 3">
    <name type="scientific">Roseateles aquae</name>
    <dbReference type="NCBI Taxonomy" id="3077235"/>
    <lineage>
        <taxon>Bacteria</taxon>
        <taxon>Pseudomonadati</taxon>
        <taxon>Pseudomonadota</taxon>
        <taxon>Betaproteobacteria</taxon>
        <taxon>Burkholderiales</taxon>
        <taxon>Sphaerotilaceae</taxon>
        <taxon>Roseateles</taxon>
    </lineage>
</organism>
<name>A0ABU3PIP5_9BURK</name>
<keyword evidence="1" id="KW-0732">Signal</keyword>
<comment type="caution">
    <text evidence="2">The sequence shown here is derived from an EMBL/GenBank/DDBJ whole genome shotgun (WGS) entry which is preliminary data.</text>
</comment>
<keyword evidence="3" id="KW-1185">Reference proteome</keyword>
<evidence type="ECO:0000256" key="1">
    <source>
        <dbReference type="SAM" id="SignalP"/>
    </source>
</evidence>
<accession>A0ABU3PIP5</accession>
<reference evidence="2" key="1">
    <citation type="submission" date="2023-09" db="EMBL/GenBank/DDBJ databases">
        <title>Paucibacter sp. APW11 Genome sequencing and assembly.</title>
        <authorList>
            <person name="Kim I."/>
        </authorList>
    </citation>
    <scope>NUCLEOTIDE SEQUENCE</scope>
    <source>
        <strain evidence="2">APW11</strain>
    </source>
</reference>
<proteinExistence type="predicted"/>
<protein>
    <recommendedName>
        <fullName evidence="4">Protease inhibitor Inh</fullName>
    </recommendedName>
</protein>